<evidence type="ECO:0000313" key="2">
    <source>
        <dbReference type="EMBL" id="SCL56759.1"/>
    </source>
</evidence>
<reference evidence="2 3" key="1">
    <citation type="submission" date="2016-06" db="EMBL/GenBank/DDBJ databases">
        <authorList>
            <person name="Kjaerup R.B."/>
            <person name="Dalgaard T.S."/>
            <person name="Juul-Madsen H.R."/>
        </authorList>
    </citation>
    <scope>NUCLEOTIDE SEQUENCE [LARGE SCALE GENOMIC DNA]</scope>
    <source>
        <strain evidence="2 3">DSM 45577</strain>
    </source>
</reference>
<evidence type="ECO:0000313" key="3">
    <source>
        <dbReference type="Proteomes" id="UP000198937"/>
    </source>
</evidence>
<accession>A0A1C6USF8</accession>
<dbReference type="RefSeq" id="WP_091438834.1">
    <property type="nucleotide sequence ID" value="NZ_BMMJ01000005.1"/>
</dbReference>
<dbReference type="AlphaFoldDB" id="A0A1C6USF8"/>
<feature type="region of interest" description="Disordered" evidence="1">
    <location>
        <begin position="134"/>
        <end position="176"/>
    </location>
</feature>
<name>A0A1C6USF8_9ACTN</name>
<protein>
    <submittedName>
        <fullName evidence="2">Uncharacterized protein</fullName>
    </submittedName>
</protein>
<keyword evidence="3" id="KW-1185">Reference proteome</keyword>
<dbReference type="Proteomes" id="UP000198937">
    <property type="component" value="Unassembled WGS sequence"/>
</dbReference>
<feature type="compositionally biased region" description="Low complexity" evidence="1">
    <location>
        <begin position="144"/>
        <end position="153"/>
    </location>
</feature>
<sequence length="176" mass="19278">MSPSAAEQPDPPSLVDRTRRFLDEAVRQDLDRLPSWVQREVARDSDVRARVKQLEQDWASRELWTTGIVQDLVDLRRAQLNRATLDSAIQESISTLNDQVAELIVIKKLTYGPPVPTPAQQSATAAAAAAAMDWFARRHPDTSPPAAGNSSAPATPPPLPPDRSGRRCADGNGPRR</sequence>
<organism evidence="2 3">
    <name type="scientific">Micromonospora yangpuensis</name>
    <dbReference type="NCBI Taxonomy" id="683228"/>
    <lineage>
        <taxon>Bacteria</taxon>
        <taxon>Bacillati</taxon>
        <taxon>Actinomycetota</taxon>
        <taxon>Actinomycetes</taxon>
        <taxon>Micromonosporales</taxon>
        <taxon>Micromonosporaceae</taxon>
        <taxon>Micromonospora</taxon>
    </lineage>
</organism>
<dbReference type="EMBL" id="FMIA01000002">
    <property type="protein sequence ID" value="SCL56759.1"/>
    <property type="molecule type" value="Genomic_DNA"/>
</dbReference>
<proteinExistence type="predicted"/>
<evidence type="ECO:0000256" key="1">
    <source>
        <dbReference type="SAM" id="MobiDB-lite"/>
    </source>
</evidence>
<gene>
    <name evidence="2" type="ORF">GA0070617_3330</name>
</gene>